<protein>
    <recommendedName>
        <fullName evidence="4">Cyclin-dependent kinase inhibitor domain-containing protein</fullName>
    </recommendedName>
</protein>
<dbReference type="EMBL" id="KV918946">
    <property type="protein sequence ID" value="OSX74455.1"/>
    <property type="molecule type" value="Genomic_DNA"/>
</dbReference>
<accession>A0A1X6P105</accession>
<feature type="region of interest" description="Disordered" evidence="1">
    <location>
        <begin position="135"/>
        <end position="169"/>
    </location>
</feature>
<name>A0A1X6P105_PORUM</name>
<feature type="region of interest" description="Disordered" evidence="1">
    <location>
        <begin position="1"/>
        <end position="23"/>
    </location>
</feature>
<evidence type="ECO:0000313" key="3">
    <source>
        <dbReference type="Proteomes" id="UP000218209"/>
    </source>
</evidence>
<feature type="compositionally biased region" description="Low complexity" evidence="1">
    <location>
        <begin position="160"/>
        <end position="169"/>
    </location>
</feature>
<dbReference type="AlphaFoldDB" id="A0A1X6P105"/>
<gene>
    <name evidence="2" type="ORF">BU14_0288s0009</name>
</gene>
<dbReference type="Proteomes" id="UP000218209">
    <property type="component" value="Unassembled WGS sequence"/>
</dbReference>
<evidence type="ECO:0008006" key="4">
    <source>
        <dbReference type="Google" id="ProtNLM"/>
    </source>
</evidence>
<evidence type="ECO:0000313" key="2">
    <source>
        <dbReference type="EMBL" id="OSX74455.1"/>
    </source>
</evidence>
<sequence length="210" mass="21225">MSTPPLAADLGRSPLSTLSPTCPDAHLSLALTESVAAGVPPVSPATPPSTLSAPRNPMAAKRPRHGATSPVIRPPLGVATGRTTTGKTTRRRRPAAKLGGRPGRLPTARRLWGPGGMAPDPSKALCFWEDPPLGVGAGPADSSDGRGGVGSGAGDLQSDSAAGEAMDDATAAMAAETSAAFKARWGFDVAQGRPVSDEGESGWTWSMVQA</sequence>
<reference evidence="2 3" key="1">
    <citation type="submission" date="2017-03" db="EMBL/GenBank/DDBJ databases">
        <title>WGS assembly of Porphyra umbilicalis.</title>
        <authorList>
            <person name="Brawley S.H."/>
            <person name="Blouin N.A."/>
            <person name="Ficko-Blean E."/>
            <person name="Wheeler G.L."/>
            <person name="Lohr M."/>
            <person name="Goodson H.V."/>
            <person name="Jenkins J.W."/>
            <person name="Blaby-Haas C.E."/>
            <person name="Helliwell K.E."/>
            <person name="Chan C."/>
            <person name="Marriage T."/>
            <person name="Bhattacharya D."/>
            <person name="Klein A.S."/>
            <person name="Badis Y."/>
            <person name="Brodie J."/>
            <person name="Cao Y."/>
            <person name="Collen J."/>
            <person name="Dittami S.M."/>
            <person name="Gachon C.M."/>
            <person name="Green B.R."/>
            <person name="Karpowicz S."/>
            <person name="Kim J.W."/>
            <person name="Kudahl U."/>
            <person name="Lin S."/>
            <person name="Michel G."/>
            <person name="Mittag M."/>
            <person name="Olson B.J."/>
            <person name="Pangilinan J."/>
            <person name="Peng Y."/>
            <person name="Qiu H."/>
            <person name="Shu S."/>
            <person name="Singer J.T."/>
            <person name="Smith A.G."/>
            <person name="Sprecher B.N."/>
            <person name="Wagner V."/>
            <person name="Wang W."/>
            <person name="Wang Z.-Y."/>
            <person name="Yan J."/>
            <person name="Yarish C."/>
            <person name="Zoeuner-Riek S."/>
            <person name="Zhuang Y."/>
            <person name="Zou Y."/>
            <person name="Lindquist E.A."/>
            <person name="Grimwood J."/>
            <person name="Barry K."/>
            <person name="Rokhsar D.S."/>
            <person name="Schmutz J."/>
            <person name="Stiller J.W."/>
            <person name="Grossman A.R."/>
            <person name="Prochnik S.E."/>
        </authorList>
    </citation>
    <scope>NUCLEOTIDE SEQUENCE [LARGE SCALE GENOMIC DNA]</scope>
    <source>
        <strain evidence="2">4086291</strain>
    </source>
</reference>
<proteinExistence type="predicted"/>
<feature type="region of interest" description="Disordered" evidence="1">
    <location>
        <begin position="38"/>
        <end position="117"/>
    </location>
</feature>
<keyword evidence="3" id="KW-1185">Reference proteome</keyword>
<organism evidence="2 3">
    <name type="scientific">Porphyra umbilicalis</name>
    <name type="common">Purple laver</name>
    <name type="synonym">Red alga</name>
    <dbReference type="NCBI Taxonomy" id="2786"/>
    <lineage>
        <taxon>Eukaryota</taxon>
        <taxon>Rhodophyta</taxon>
        <taxon>Bangiophyceae</taxon>
        <taxon>Bangiales</taxon>
        <taxon>Bangiaceae</taxon>
        <taxon>Porphyra</taxon>
    </lineage>
</organism>
<evidence type="ECO:0000256" key="1">
    <source>
        <dbReference type="SAM" id="MobiDB-lite"/>
    </source>
</evidence>